<sequence length="57" mass="6434">ARRLKDVISQIDTKLEALEAALIHYDVDDKNLEAALVHYDADDKRRNAKGPKPNGYV</sequence>
<gene>
    <name evidence="1" type="ORF">L195_g048789</name>
</gene>
<evidence type="ECO:0000313" key="2">
    <source>
        <dbReference type="Proteomes" id="UP000236291"/>
    </source>
</evidence>
<protein>
    <submittedName>
        <fullName evidence="1">Uncharacterized protein</fullName>
    </submittedName>
</protein>
<dbReference type="AlphaFoldDB" id="A0A2K3JM98"/>
<reference evidence="1 2" key="1">
    <citation type="journal article" date="2014" name="Am. J. Bot.">
        <title>Genome assembly and annotation for red clover (Trifolium pratense; Fabaceae).</title>
        <authorList>
            <person name="Istvanek J."/>
            <person name="Jaros M."/>
            <person name="Krenek A."/>
            <person name="Repkova J."/>
        </authorList>
    </citation>
    <scope>NUCLEOTIDE SEQUENCE [LARGE SCALE GENOMIC DNA]</scope>
    <source>
        <strain evidence="2">cv. Tatra</strain>
        <tissue evidence="1">Young leaves</tissue>
    </source>
</reference>
<dbReference type="Proteomes" id="UP000236291">
    <property type="component" value="Unassembled WGS sequence"/>
</dbReference>
<evidence type="ECO:0000313" key="1">
    <source>
        <dbReference type="EMBL" id="PNX55163.1"/>
    </source>
</evidence>
<feature type="non-terminal residue" evidence="1">
    <location>
        <position position="1"/>
    </location>
</feature>
<accession>A0A2K3JM98</accession>
<proteinExistence type="predicted"/>
<organism evidence="1 2">
    <name type="scientific">Trifolium pratense</name>
    <name type="common">Red clover</name>
    <dbReference type="NCBI Taxonomy" id="57577"/>
    <lineage>
        <taxon>Eukaryota</taxon>
        <taxon>Viridiplantae</taxon>
        <taxon>Streptophyta</taxon>
        <taxon>Embryophyta</taxon>
        <taxon>Tracheophyta</taxon>
        <taxon>Spermatophyta</taxon>
        <taxon>Magnoliopsida</taxon>
        <taxon>eudicotyledons</taxon>
        <taxon>Gunneridae</taxon>
        <taxon>Pentapetalae</taxon>
        <taxon>rosids</taxon>
        <taxon>fabids</taxon>
        <taxon>Fabales</taxon>
        <taxon>Fabaceae</taxon>
        <taxon>Papilionoideae</taxon>
        <taxon>50 kb inversion clade</taxon>
        <taxon>NPAAA clade</taxon>
        <taxon>Hologalegina</taxon>
        <taxon>IRL clade</taxon>
        <taxon>Trifolieae</taxon>
        <taxon>Trifolium</taxon>
    </lineage>
</organism>
<name>A0A2K3JM98_TRIPR</name>
<comment type="caution">
    <text evidence="1">The sequence shown here is derived from an EMBL/GenBank/DDBJ whole genome shotgun (WGS) entry which is preliminary data.</text>
</comment>
<dbReference type="EMBL" id="ASHM01070506">
    <property type="protein sequence ID" value="PNX55163.1"/>
    <property type="molecule type" value="Genomic_DNA"/>
</dbReference>
<reference evidence="1 2" key="2">
    <citation type="journal article" date="2017" name="Front. Plant Sci.">
        <title>Gene Classification and Mining of Molecular Markers Useful in Red Clover (Trifolium pratense) Breeding.</title>
        <authorList>
            <person name="Istvanek J."/>
            <person name="Dluhosova J."/>
            <person name="Dluhos P."/>
            <person name="Patkova L."/>
            <person name="Nedelnik J."/>
            <person name="Repkova J."/>
        </authorList>
    </citation>
    <scope>NUCLEOTIDE SEQUENCE [LARGE SCALE GENOMIC DNA]</scope>
    <source>
        <strain evidence="2">cv. Tatra</strain>
        <tissue evidence="1">Young leaves</tissue>
    </source>
</reference>